<proteinExistence type="predicted"/>
<accession>A0A8J4DBZ9</accession>
<dbReference type="EMBL" id="BNCQ01000007">
    <property type="protein sequence ID" value="GIL99814.1"/>
    <property type="molecule type" value="Genomic_DNA"/>
</dbReference>
<gene>
    <name evidence="1" type="ORF">Vretimale_4792</name>
</gene>
<evidence type="ECO:0000313" key="2">
    <source>
        <dbReference type="Proteomes" id="UP000722791"/>
    </source>
</evidence>
<organism evidence="1 2">
    <name type="scientific">Volvox reticuliferus</name>
    <dbReference type="NCBI Taxonomy" id="1737510"/>
    <lineage>
        <taxon>Eukaryota</taxon>
        <taxon>Viridiplantae</taxon>
        <taxon>Chlorophyta</taxon>
        <taxon>core chlorophytes</taxon>
        <taxon>Chlorophyceae</taxon>
        <taxon>CS clade</taxon>
        <taxon>Chlamydomonadales</taxon>
        <taxon>Volvocaceae</taxon>
        <taxon>Volvox</taxon>
    </lineage>
</organism>
<protein>
    <submittedName>
        <fullName evidence="1">Uncharacterized protein</fullName>
    </submittedName>
</protein>
<evidence type="ECO:0000313" key="1">
    <source>
        <dbReference type="EMBL" id="GIL99814.1"/>
    </source>
</evidence>
<comment type="caution">
    <text evidence="1">The sequence shown here is derived from an EMBL/GenBank/DDBJ whole genome shotgun (WGS) entry which is preliminary data.</text>
</comment>
<sequence>MEHPLAVSGFCADGPPGHAHVISCLQINMDKGHFPAGCRLVIQQLTDLAAVKYSLNFRLRQECDDCGSRGLVIRDTADTTFECDSPSCWRTTRETTIPCRTTN</sequence>
<dbReference type="Proteomes" id="UP000722791">
    <property type="component" value="Unassembled WGS sequence"/>
</dbReference>
<reference evidence="1" key="1">
    <citation type="journal article" date="2021" name="Proc. Natl. Acad. Sci. U.S.A.">
        <title>Three genomes in the algal genus Volvox reveal the fate of a haploid sex-determining region after a transition to homothallism.</title>
        <authorList>
            <person name="Yamamoto K."/>
            <person name="Hamaji T."/>
            <person name="Kawai-Toyooka H."/>
            <person name="Matsuzaki R."/>
            <person name="Takahashi F."/>
            <person name="Nishimura Y."/>
            <person name="Kawachi M."/>
            <person name="Noguchi H."/>
            <person name="Minakuchi Y."/>
            <person name="Umen J.G."/>
            <person name="Toyoda A."/>
            <person name="Nozaki H."/>
        </authorList>
    </citation>
    <scope>NUCLEOTIDE SEQUENCE</scope>
    <source>
        <strain evidence="1">NIES-3785</strain>
    </source>
</reference>
<dbReference type="AlphaFoldDB" id="A0A8J4DBZ9"/>
<name>A0A8J4DBZ9_9CHLO</name>